<organism evidence="1 2">
    <name type="scientific">Enterocloster bolteae</name>
    <dbReference type="NCBI Taxonomy" id="208479"/>
    <lineage>
        <taxon>Bacteria</taxon>
        <taxon>Bacillati</taxon>
        <taxon>Bacillota</taxon>
        <taxon>Clostridia</taxon>
        <taxon>Lachnospirales</taxon>
        <taxon>Lachnospiraceae</taxon>
        <taxon>Enterocloster</taxon>
    </lineage>
</organism>
<accession>A0A414AT00</accession>
<dbReference type="AlphaFoldDB" id="A0A414AT00"/>
<comment type="caution">
    <text evidence="1">The sequence shown here is derived from an EMBL/GenBank/DDBJ whole genome shotgun (WGS) entry which is preliminary data.</text>
</comment>
<gene>
    <name evidence="1" type="ORF">DW839_18525</name>
</gene>
<proteinExistence type="predicted"/>
<evidence type="ECO:0000313" key="1">
    <source>
        <dbReference type="EMBL" id="RHC54692.1"/>
    </source>
</evidence>
<protein>
    <submittedName>
        <fullName evidence="1">Phosphoribosylformylglycinamidine synthase</fullName>
    </submittedName>
</protein>
<dbReference type="EMBL" id="QSHZ01000020">
    <property type="protein sequence ID" value="RHC54692.1"/>
    <property type="molecule type" value="Genomic_DNA"/>
</dbReference>
<dbReference type="Proteomes" id="UP000283975">
    <property type="component" value="Unassembled WGS sequence"/>
</dbReference>
<sequence>MKKSIDFFYRVAKEAGFAEDEYGNPSDCYLKIGFNLKKPVSAEKIEAEREKTKDDALKAAAEFLNIDVSLLSIVSEEEYLTETEKDLQN</sequence>
<dbReference type="RefSeq" id="WP_002565377.1">
    <property type="nucleotide sequence ID" value="NZ_JAUUNS010000221.1"/>
</dbReference>
<evidence type="ECO:0000313" key="2">
    <source>
        <dbReference type="Proteomes" id="UP000283975"/>
    </source>
</evidence>
<reference evidence="1 2" key="1">
    <citation type="submission" date="2018-08" db="EMBL/GenBank/DDBJ databases">
        <title>A genome reference for cultivated species of the human gut microbiota.</title>
        <authorList>
            <person name="Zou Y."/>
            <person name="Xue W."/>
            <person name="Luo G."/>
        </authorList>
    </citation>
    <scope>NUCLEOTIDE SEQUENCE [LARGE SCALE GENOMIC DNA]</scope>
    <source>
        <strain evidence="1 2">AM35-14</strain>
    </source>
</reference>
<name>A0A414AT00_9FIRM</name>